<sequence length="95" mass="11143">MNTSNVENSARDETDQRDPNVPSTLDLRHTQEVIDNETEEDITLEHQNYNEVEAEHKIQPTELKTVLAETKFCQAPAHNTKYEIRRRKLNPDELR</sequence>
<feature type="region of interest" description="Disordered" evidence="1">
    <location>
        <begin position="1"/>
        <end position="41"/>
    </location>
</feature>
<organism evidence="2 3">
    <name type="scientific">Zophobas morio</name>
    <dbReference type="NCBI Taxonomy" id="2755281"/>
    <lineage>
        <taxon>Eukaryota</taxon>
        <taxon>Metazoa</taxon>
        <taxon>Ecdysozoa</taxon>
        <taxon>Arthropoda</taxon>
        <taxon>Hexapoda</taxon>
        <taxon>Insecta</taxon>
        <taxon>Pterygota</taxon>
        <taxon>Neoptera</taxon>
        <taxon>Endopterygota</taxon>
        <taxon>Coleoptera</taxon>
        <taxon>Polyphaga</taxon>
        <taxon>Cucujiformia</taxon>
        <taxon>Tenebrionidae</taxon>
        <taxon>Zophobas</taxon>
    </lineage>
</organism>
<evidence type="ECO:0000313" key="2">
    <source>
        <dbReference type="EMBL" id="KAJ3641309.1"/>
    </source>
</evidence>
<evidence type="ECO:0000313" key="3">
    <source>
        <dbReference type="Proteomes" id="UP001168821"/>
    </source>
</evidence>
<reference evidence="2" key="1">
    <citation type="journal article" date="2023" name="G3 (Bethesda)">
        <title>Whole genome assemblies of Zophobas morio and Tenebrio molitor.</title>
        <authorList>
            <person name="Kaur S."/>
            <person name="Stinson S.A."/>
            <person name="diCenzo G.C."/>
        </authorList>
    </citation>
    <scope>NUCLEOTIDE SEQUENCE</scope>
    <source>
        <strain evidence="2">QUZm001</strain>
    </source>
</reference>
<accession>A0AA38HU76</accession>
<protein>
    <submittedName>
        <fullName evidence="2">Uncharacterized protein</fullName>
    </submittedName>
</protein>
<evidence type="ECO:0000256" key="1">
    <source>
        <dbReference type="SAM" id="MobiDB-lite"/>
    </source>
</evidence>
<dbReference type="Proteomes" id="UP001168821">
    <property type="component" value="Unassembled WGS sequence"/>
</dbReference>
<name>A0AA38HU76_9CUCU</name>
<dbReference type="EMBL" id="JALNTZ010000009">
    <property type="protein sequence ID" value="KAJ3641309.1"/>
    <property type="molecule type" value="Genomic_DNA"/>
</dbReference>
<proteinExistence type="predicted"/>
<comment type="caution">
    <text evidence="2">The sequence shown here is derived from an EMBL/GenBank/DDBJ whole genome shotgun (WGS) entry which is preliminary data.</text>
</comment>
<dbReference type="AlphaFoldDB" id="A0AA38HU76"/>
<gene>
    <name evidence="2" type="ORF">Zmor_027821</name>
</gene>
<feature type="compositionally biased region" description="Basic and acidic residues" evidence="1">
    <location>
        <begin position="9"/>
        <end position="18"/>
    </location>
</feature>
<keyword evidence="3" id="KW-1185">Reference proteome</keyword>